<organism evidence="3">
    <name type="scientific">Oikopleura dioica</name>
    <name type="common">Tunicate</name>
    <dbReference type="NCBI Taxonomy" id="34765"/>
    <lineage>
        <taxon>Eukaryota</taxon>
        <taxon>Metazoa</taxon>
        <taxon>Chordata</taxon>
        <taxon>Tunicata</taxon>
        <taxon>Appendicularia</taxon>
        <taxon>Copelata</taxon>
        <taxon>Oikopleuridae</taxon>
        <taxon>Oikopleura</taxon>
    </lineage>
</organism>
<dbReference type="AlphaFoldDB" id="E4Y142"/>
<reference evidence="3" key="1">
    <citation type="journal article" date="2010" name="Science">
        <title>Plasticity of animal genome architecture unmasked by rapid evolution of a pelagic tunicate.</title>
        <authorList>
            <person name="Denoeud F."/>
            <person name="Henriet S."/>
            <person name="Mungpakdee S."/>
            <person name="Aury J.M."/>
            <person name="Da Silva C."/>
            <person name="Brinkmann H."/>
            <person name="Mikhaleva J."/>
            <person name="Olsen L.C."/>
            <person name="Jubin C."/>
            <person name="Canestro C."/>
            <person name="Bouquet J.M."/>
            <person name="Danks G."/>
            <person name="Poulain J."/>
            <person name="Campsteijn C."/>
            <person name="Adamski M."/>
            <person name="Cross I."/>
            <person name="Yadetie F."/>
            <person name="Muffato M."/>
            <person name="Louis A."/>
            <person name="Butcher S."/>
            <person name="Tsagkogeorga G."/>
            <person name="Konrad A."/>
            <person name="Singh S."/>
            <person name="Jensen M.F."/>
            <person name="Cong E.H."/>
            <person name="Eikeseth-Otteraa H."/>
            <person name="Noel B."/>
            <person name="Anthouard V."/>
            <person name="Porcel B.M."/>
            <person name="Kachouri-Lafond R."/>
            <person name="Nishino A."/>
            <person name="Ugolini M."/>
            <person name="Chourrout P."/>
            <person name="Nishida H."/>
            <person name="Aasland R."/>
            <person name="Huzurbazar S."/>
            <person name="Westhof E."/>
            <person name="Delsuc F."/>
            <person name="Lehrach H."/>
            <person name="Reinhardt R."/>
            <person name="Weissenbach J."/>
            <person name="Roy S.W."/>
            <person name="Artiguenave F."/>
            <person name="Postlethwait J.H."/>
            <person name="Manak J.R."/>
            <person name="Thompson E.M."/>
            <person name="Jaillon O."/>
            <person name="Du Pasquier L."/>
            <person name="Boudinot P."/>
            <person name="Liberles D.A."/>
            <person name="Volff J.N."/>
            <person name="Philippe H."/>
            <person name="Lenhard B."/>
            <person name="Roest Crollius H."/>
            <person name="Wincker P."/>
            <person name="Chourrout D."/>
        </authorList>
    </citation>
    <scope>NUCLEOTIDE SEQUENCE [LARGE SCALE GENOMIC DNA]</scope>
</reference>
<protein>
    <recommendedName>
        <fullName evidence="5">Tetraspanin</fullName>
    </recommendedName>
</protein>
<name>E4Y142_OIKDI</name>
<feature type="compositionally biased region" description="Polar residues" evidence="1">
    <location>
        <begin position="238"/>
        <end position="249"/>
    </location>
</feature>
<evidence type="ECO:0000256" key="2">
    <source>
        <dbReference type="SAM" id="Phobius"/>
    </source>
</evidence>
<evidence type="ECO:0000313" key="3">
    <source>
        <dbReference type="EMBL" id="CBY15589.1"/>
    </source>
</evidence>
<feature type="transmembrane region" description="Helical" evidence="2">
    <location>
        <begin position="194"/>
        <end position="218"/>
    </location>
</feature>
<evidence type="ECO:0008006" key="5">
    <source>
        <dbReference type="Google" id="ProtNLM"/>
    </source>
</evidence>
<dbReference type="OrthoDB" id="10337509at2759"/>
<feature type="region of interest" description="Disordered" evidence="1">
    <location>
        <begin position="228"/>
        <end position="249"/>
    </location>
</feature>
<evidence type="ECO:0000256" key="1">
    <source>
        <dbReference type="SAM" id="MobiDB-lite"/>
    </source>
</evidence>
<accession>E4Y142</accession>
<dbReference type="Proteomes" id="UP000001307">
    <property type="component" value="Unassembled WGS sequence"/>
</dbReference>
<proteinExistence type="predicted"/>
<feature type="transmembrane region" description="Helical" evidence="2">
    <location>
        <begin position="16"/>
        <end position="38"/>
    </location>
</feature>
<sequence>MPEETKIKLNHRRTSVAGLGMATLGLIITGLGIVEIAITSLLRYLTIKNGVASIVAGGSLIFTGCLGMVASRSRLHLYTLMACFAIGDILVMALLLTDIVAEFQEMSLAYSSRNTFWGNMAKQLNMTLPEISDSKLSPSDSLDQNTLAELSDKCYKVANDINKEYLEARRNNETFEAPELENCDGWRFFETAGILSVTQITLDFLGLIMTFYVLIIVLKINPINKMRNIPKKSDENPTELTANATVAET</sequence>
<evidence type="ECO:0000313" key="4">
    <source>
        <dbReference type="Proteomes" id="UP000001307"/>
    </source>
</evidence>
<keyword evidence="2" id="KW-0472">Membrane</keyword>
<feature type="transmembrane region" description="Helical" evidence="2">
    <location>
        <begin position="77"/>
        <end position="96"/>
    </location>
</feature>
<feature type="transmembrane region" description="Helical" evidence="2">
    <location>
        <begin position="50"/>
        <end position="70"/>
    </location>
</feature>
<gene>
    <name evidence="3" type="ORF">GSOID_T00013887001</name>
</gene>
<keyword evidence="2" id="KW-1133">Transmembrane helix</keyword>
<dbReference type="InParanoid" id="E4Y142"/>
<keyword evidence="2" id="KW-0812">Transmembrane</keyword>
<dbReference type="EMBL" id="FN653566">
    <property type="protein sequence ID" value="CBY15589.1"/>
    <property type="molecule type" value="Genomic_DNA"/>
</dbReference>
<keyword evidence="4" id="KW-1185">Reference proteome</keyword>